<evidence type="ECO:0000256" key="3">
    <source>
        <dbReference type="ARBA" id="ARBA00022576"/>
    </source>
</evidence>
<dbReference type="GO" id="GO:0030170">
    <property type="term" value="F:pyridoxal phosphate binding"/>
    <property type="evidence" value="ECO:0007669"/>
    <property type="project" value="InterPro"/>
</dbReference>
<dbReference type="InterPro" id="IPR004838">
    <property type="entry name" value="NHTrfase_class1_PyrdxlP-BS"/>
</dbReference>
<feature type="domain" description="Aminotransferase class I/classII large" evidence="7">
    <location>
        <begin position="33"/>
        <end position="388"/>
    </location>
</feature>
<evidence type="ECO:0000256" key="4">
    <source>
        <dbReference type="ARBA" id="ARBA00022679"/>
    </source>
</evidence>
<dbReference type="Pfam" id="PF00155">
    <property type="entry name" value="Aminotran_1_2"/>
    <property type="match status" value="1"/>
</dbReference>
<evidence type="ECO:0000256" key="5">
    <source>
        <dbReference type="ARBA" id="ARBA00022898"/>
    </source>
</evidence>
<dbReference type="EMBL" id="JANUCT010000009">
    <property type="protein sequence ID" value="MCS3903576.1"/>
    <property type="molecule type" value="Genomic_DNA"/>
</dbReference>
<dbReference type="InterPro" id="IPR015421">
    <property type="entry name" value="PyrdxlP-dep_Trfase_major"/>
</dbReference>
<dbReference type="InterPro" id="IPR004839">
    <property type="entry name" value="Aminotransferase_I/II_large"/>
</dbReference>
<evidence type="ECO:0000259" key="7">
    <source>
        <dbReference type="Pfam" id="PF00155"/>
    </source>
</evidence>
<protein>
    <recommendedName>
        <fullName evidence="6">Aminotransferase</fullName>
        <ecNumber evidence="6">2.6.1.-</ecNumber>
    </recommendedName>
</protein>
<dbReference type="PROSITE" id="PS00105">
    <property type="entry name" value="AA_TRANSFER_CLASS_1"/>
    <property type="match status" value="1"/>
</dbReference>
<dbReference type="PANTHER" id="PTHR46383">
    <property type="entry name" value="ASPARTATE AMINOTRANSFERASE"/>
    <property type="match status" value="1"/>
</dbReference>
<dbReference type="CDD" id="cd00609">
    <property type="entry name" value="AAT_like"/>
    <property type="match status" value="1"/>
</dbReference>
<sequence>MEDRVSHRANSIKPSPTLAVSARAAKLKAAGQDILSLSAGEPDFDTPDFIKNAAIEALNAGFTKYTAVSGTPGLRQAIADKFKRENGLEYSLDQILVSCGCKHSIYNLMQATLNPGDEVIIPAPYWVSYPDMAKLAGAEAVIIKTGISQEFKISPEQLRAAITDKTRMLVLNSPANPTGAYYSQDELAALGEVLIDYPHVLIASDDIYEHILWAEEAFHNIVNACPALYERTIVLNGVSKAYSMTGWRIGYAAGAKPIIEAMEKIQSQSTSNPTSIAQVATQAALEGDQTFVSQIRNIFQERHDLILEGLNNIQGIRCAPAGGTFYIFPNCKDIIEQSSQVQNDLQFAEYLLEEGNVAVVPGSAFGAPGYLRLSFACSMDHIREGLKRMEAAVNKLLG</sequence>
<dbReference type="RefSeq" id="WP_259055417.1">
    <property type="nucleotide sequence ID" value="NZ_JANUCT010000009.1"/>
</dbReference>
<keyword evidence="5" id="KW-0663">Pyridoxal phosphate</keyword>
<accession>A0AAE3HJM2</accession>
<evidence type="ECO:0000313" key="8">
    <source>
        <dbReference type="EMBL" id="MCS3903576.1"/>
    </source>
</evidence>
<gene>
    <name evidence="8" type="ORF">J2T55_001602</name>
</gene>
<reference evidence="8" key="1">
    <citation type="submission" date="2022-08" db="EMBL/GenBank/DDBJ databases">
        <title>Genomic Encyclopedia of Type Strains, Phase III (KMG-III): the genomes of soil and plant-associated and newly described type strains.</title>
        <authorList>
            <person name="Whitman W."/>
        </authorList>
    </citation>
    <scope>NUCLEOTIDE SEQUENCE</scope>
    <source>
        <strain evidence="8">HMT 1</strain>
    </source>
</reference>
<dbReference type="SUPFAM" id="SSF53383">
    <property type="entry name" value="PLP-dependent transferases"/>
    <property type="match status" value="1"/>
</dbReference>
<dbReference type="Proteomes" id="UP001204445">
    <property type="component" value="Unassembled WGS sequence"/>
</dbReference>
<evidence type="ECO:0000256" key="6">
    <source>
        <dbReference type="RuleBase" id="RU000481"/>
    </source>
</evidence>
<dbReference type="InterPro" id="IPR050596">
    <property type="entry name" value="AspAT/PAT-like"/>
</dbReference>
<organism evidence="8 9">
    <name type="scientific">Methylohalomonas lacus</name>
    <dbReference type="NCBI Taxonomy" id="398773"/>
    <lineage>
        <taxon>Bacteria</taxon>
        <taxon>Pseudomonadati</taxon>
        <taxon>Pseudomonadota</taxon>
        <taxon>Gammaproteobacteria</taxon>
        <taxon>Methylohalomonadales</taxon>
        <taxon>Methylohalomonadaceae</taxon>
        <taxon>Methylohalomonas</taxon>
    </lineage>
</organism>
<evidence type="ECO:0000256" key="2">
    <source>
        <dbReference type="ARBA" id="ARBA00007441"/>
    </source>
</evidence>
<dbReference type="EC" id="2.6.1.-" evidence="6"/>
<dbReference type="InterPro" id="IPR015422">
    <property type="entry name" value="PyrdxlP-dep_Trfase_small"/>
</dbReference>
<keyword evidence="9" id="KW-1185">Reference proteome</keyword>
<name>A0AAE3HJM2_9GAMM</name>
<dbReference type="FunFam" id="3.40.640.10:FF:000033">
    <property type="entry name" value="Aspartate aminotransferase"/>
    <property type="match status" value="1"/>
</dbReference>
<proteinExistence type="inferred from homology"/>
<dbReference type="GO" id="GO:0006520">
    <property type="term" value="P:amino acid metabolic process"/>
    <property type="evidence" value="ECO:0007669"/>
    <property type="project" value="InterPro"/>
</dbReference>
<comment type="cofactor">
    <cofactor evidence="1 6">
        <name>pyridoxal 5'-phosphate</name>
        <dbReference type="ChEBI" id="CHEBI:597326"/>
    </cofactor>
</comment>
<comment type="similarity">
    <text evidence="2 6">Belongs to the class-I pyridoxal-phosphate-dependent aminotransferase family.</text>
</comment>
<dbReference type="AlphaFoldDB" id="A0AAE3HJM2"/>
<dbReference type="Gene3D" id="3.40.640.10">
    <property type="entry name" value="Type I PLP-dependent aspartate aminotransferase-like (Major domain)"/>
    <property type="match status" value="1"/>
</dbReference>
<dbReference type="Gene3D" id="3.90.1150.10">
    <property type="entry name" value="Aspartate Aminotransferase, domain 1"/>
    <property type="match status" value="1"/>
</dbReference>
<keyword evidence="3 6" id="KW-0032">Aminotransferase</keyword>
<dbReference type="GO" id="GO:0008483">
    <property type="term" value="F:transaminase activity"/>
    <property type="evidence" value="ECO:0007669"/>
    <property type="project" value="UniProtKB-KW"/>
</dbReference>
<comment type="caution">
    <text evidence="8">The sequence shown here is derived from an EMBL/GenBank/DDBJ whole genome shotgun (WGS) entry which is preliminary data.</text>
</comment>
<evidence type="ECO:0000313" key="9">
    <source>
        <dbReference type="Proteomes" id="UP001204445"/>
    </source>
</evidence>
<dbReference type="InterPro" id="IPR015424">
    <property type="entry name" value="PyrdxlP-dep_Trfase"/>
</dbReference>
<dbReference type="PANTHER" id="PTHR46383:SF1">
    <property type="entry name" value="ASPARTATE AMINOTRANSFERASE"/>
    <property type="match status" value="1"/>
</dbReference>
<evidence type="ECO:0000256" key="1">
    <source>
        <dbReference type="ARBA" id="ARBA00001933"/>
    </source>
</evidence>
<keyword evidence="4 6" id="KW-0808">Transferase</keyword>